<evidence type="ECO:0000313" key="1">
    <source>
        <dbReference type="EMBL" id="KAL3310636.1"/>
    </source>
</evidence>
<proteinExistence type="predicted"/>
<evidence type="ECO:0008006" key="3">
    <source>
        <dbReference type="Google" id="ProtNLM"/>
    </source>
</evidence>
<dbReference type="EMBL" id="JBJKFK010002781">
    <property type="protein sequence ID" value="KAL3310636.1"/>
    <property type="molecule type" value="Genomic_DNA"/>
</dbReference>
<dbReference type="AlphaFoldDB" id="A0ABD2PT43"/>
<keyword evidence="2" id="KW-1185">Reference proteome</keyword>
<dbReference type="SUPFAM" id="SSF50729">
    <property type="entry name" value="PH domain-like"/>
    <property type="match status" value="1"/>
</dbReference>
<evidence type="ECO:0000313" key="2">
    <source>
        <dbReference type="Proteomes" id="UP001626550"/>
    </source>
</evidence>
<feature type="non-terminal residue" evidence="1">
    <location>
        <position position="1"/>
    </location>
</feature>
<name>A0ABD2PT43_9PLAT</name>
<accession>A0ABD2PT43</accession>
<sequence length="72" mass="8823">DHQLRRRERVEGPLFKFTNVLKGYQLRWFVLNTENGILEYHEVRIPNRKYYSLDYREKRTSPADHEDLSISQ</sequence>
<organism evidence="1 2">
    <name type="scientific">Cichlidogyrus casuarinus</name>
    <dbReference type="NCBI Taxonomy" id="1844966"/>
    <lineage>
        <taxon>Eukaryota</taxon>
        <taxon>Metazoa</taxon>
        <taxon>Spiralia</taxon>
        <taxon>Lophotrochozoa</taxon>
        <taxon>Platyhelminthes</taxon>
        <taxon>Monogenea</taxon>
        <taxon>Monopisthocotylea</taxon>
        <taxon>Dactylogyridea</taxon>
        <taxon>Ancyrocephalidae</taxon>
        <taxon>Cichlidogyrus</taxon>
    </lineage>
</organism>
<dbReference type="Proteomes" id="UP001626550">
    <property type="component" value="Unassembled WGS sequence"/>
</dbReference>
<dbReference type="InterPro" id="IPR011993">
    <property type="entry name" value="PH-like_dom_sf"/>
</dbReference>
<reference evidence="1 2" key="1">
    <citation type="submission" date="2024-11" db="EMBL/GenBank/DDBJ databases">
        <title>Adaptive evolution of stress response genes in parasites aligns with host niche diversity.</title>
        <authorList>
            <person name="Hahn C."/>
            <person name="Resl P."/>
        </authorList>
    </citation>
    <scope>NUCLEOTIDE SEQUENCE [LARGE SCALE GENOMIC DNA]</scope>
    <source>
        <strain evidence="1">EGGRZ-B1_66</strain>
        <tissue evidence="1">Body</tissue>
    </source>
</reference>
<dbReference type="Gene3D" id="2.30.29.30">
    <property type="entry name" value="Pleckstrin-homology domain (PH domain)/Phosphotyrosine-binding domain (PTB)"/>
    <property type="match status" value="1"/>
</dbReference>
<protein>
    <recommendedName>
        <fullName evidence="3">PH domain-containing protein</fullName>
    </recommendedName>
</protein>
<gene>
    <name evidence="1" type="ORF">Ciccas_010797</name>
</gene>
<comment type="caution">
    <text evidence="1">The sequence shown here is derived from an EMBL/GenBank/DDBJ whole genome shotgun (WGS) entry which is preliminary data.</text>
</comment>